<proteinExistence type="predicted"/>
<reference evidence="3 4" key="1">
    <citation type="submission" date="2024-10" db="EMBL/GenBank/DDBJ databases">
        <title>Updated reference genomes for cyclostephanoid diatoms.</title>
        <authorList>
            <person name="Roberts W.R."/>
            <person name="Alverson A.J."/>
        </authorList>
    </citation>
    <scope>NUCLEOTIDE SEQUENCE [LARGE SCALE GENOMIC DNA]</scope>
    <source>
        <strain evidence="3 4">AJA276-08</strain>
    </source>
</reference>
<evidence type="ECO:0000313" key="3">
    <source>
        <dbReference type="EMBL" id="KAL3768511.1"/>
    </source>
</evidence>
<protein>
    <submittedName>
        <fullName evidence="3">Uncharacterized protein</fullName>
    </submittedName>
</protein>
<evidence type="ECO:0000256" key="1">
    <source>
        <dbReference type="ARBA" id="ARBA00023125"/>
    </source>
</evidence>
<dbReference type="EMBL" id="JALLAZ020001675">
    <property type="protein sequence ID" value="KAL3768511.1"/>
    <property type="molecule type" value="Genomic_DNA"/>
</dbReference>
<dbReference type="Gene3D" id="3.30.1310.10">
    <property type="entry name" value="Nucleoid-associated protein YbaB-like domain"/>
    <property type="match status" value="1"/>
</dbReference>
<accession>A0ABD3MX74</accession>
<dbReference type="PANTHER" id="PTHR33449">
    <property type="entry name" value="NUCLEOID-ASSOCIATED PROTEIN YBAB"/>
    <property type="match status" value="1"/>
</dbReference>
<keyword evidence="2" id="KW-0732">Signal</keyword>
<feature type="signal peptide" evidence="2">
    <location>
        <begin position="1"/>
        <end position="19"/>
    </location>
</feature>
<feature type="chain" id="PRO_5044766309" evidence="2">
    <location>
        <begin position="20"/>
        <end position="183"/>
    </location>
</feature>
<dbReference type="AlphaFoldDB" id="A0ABD3MX74"/>
<dbReference type="Proteomes" id="UP001530315">
    <property type="component" value="Unassembled WGS sequence"/>
</dbReference>
<sequence>MTKLAALATILLAASGAAAFSTSRPCHHVFQRTFRSTTTTTTTSLYLFGSKPKGEGSQSQQPGMMDQLAMFKKAQELSQKKAAIDKELADEKIVGTAADGNVKVTVKYIPPQLPVNPTPGYEAAEVDIDESYLESVSAEVLSTSLVEAIRDGEAKAAELVGKKYKSLEEDMMRIMGGGAPASQ</sequence>
<keyword evidence="4" id="KW-1185">Reference proteome</keyword>
<keyword evidence="1" id="KW-0238">DNA-binding</keyword>
<dbReference type="InterPro" id="IPR036894">
    <property type="entry name" value="YbaB-like_sf"/>
</dbReference>
<name>A0ABD3MX74_9STRA</name>
<dbReference type="PANTHER" id="PTHR33449:SF1">
    <property type="entry name" value="NUCLEOID-ASSOCIATED PROTEIN YBAB"/>
    <property type="match status" value="1"/>
</dbReference>
<evidence type="ECO:0000256" key="2">
    <source>
        <dbReference type="SAM" id="SignalP"/>
    </source>
</evidence>
<gene>
    <name evidence="3" type="ORF">ACHAW5_006707</name>
</gene>
<organism evidence="3 4">
    <name type="scientific">Stephanodiscus triporus</name>
    <dbReference type="NCBI Taxonomy" id="2934178"/>
    <lineage>
        <taxon>Eukaryota</taxon>
        <taxon>Sar</taxon>
        <taxon>Stramenopiles</taxon>
        <taxon>Ochrophyta</taxon>
        <taxon>Bacillariophyta</taxon>
        <taxon>Coscinodiscophyceae</taxon>
        <taxon>Thalassiosirophycidae</taxon>
        <taxon>Stephanodiscales</taxon>
        <taxon>Stephanodiscaceae</taxon>
        <taxon>Stephanodiscus</taxon>
    </lineage>
</organism>
<dbReference type="InterPro" id="IPR004401">
    <property type="entry name" value="YbaB/EbfC"/>
</dbReference>
<evidence type="ECO:0000313" key="4">
    <source>
        <dbReference type="Proteomes" id="UP001530315"/>
    </source>
</evidence>
<dbReference type="SUPFAM" id="SSF82607">
    <property type="entry name" value="YbaB-like"/>
    <property type="match status" value="1"/>
</dbReference>
<comment type="caution">
    <text evidence="3">The sequence shown here is derived from an EMBL/GenBank/DDBJ whole genome shotgun (WGS) entry which is preliminary data.</text>
</comment>
<dbReference type="GO" id="GO:0003677">
    <property type="term" value="F:DNA binding"/>
    <property type="evidence" value="ECO:0007669"/>
    <property type="project" value="UniProtKB-KW"/>
</dbReference>